<accession>A0A0K8SKN7</accession>
<feature type="region of interest" description="Disordered" evidence="1">
    <location>
        <begin position="31"/>
        <end position="69"/>
    </location>
</feature>
<evidence type="ECO:0000313" key="2">
    <source>
        <dbReference type="EMBL" id="JAG53823.1"/>
    </source>
</evidence>
<sequence>VLEVGWRFVEALGGIAAMGATHEALVVASPSGRSELEPSYPPSRRVPITGAARQQKERVSLATSPGTNEDTLGCTRWDSLVAGNLSSIAVVRSFERITQFRLVLAKGLTKMLNPCVL</sequence>
<evidence type="ECO:0000256" key="1">
    <source>
        <dbReference type="SAM" id="MobiDB-lite"/>
    </source>
</evidence>
<proteinExistence type="predicted"/>
<feature type="non-terminal residue" evidence="2">
    <location>
        <position position="117"/>
    </location>
</feature>
<dbReference type="EMBL" id="GBRD01012001">
    <property type="protein sequence ID" value="JAG53823.1"/>
    <property type="molecule type" value="Transcribed_RNA"/>
</dbReference>
<protein>
    <submittedName>
        <fullName evidence="2">Uncharacterized protein</fullName>
    </submittedName>
</protein>
<organism evidence="2">
    <name type="scientific">Lygus hesperus</name>
    <name type="common">Western plant bug</name>
    <dbReference type="NCBI Taxonomy" id="30085"/>
    <lineage>
        <taxon>Eukaryota</taxon>
        <taxon>Metazoa</taxon>
        <taxon>Ecdysozoa</taxon>
        <taxon>Arthropoda</taxon>
        <taxon>Hexapoda</taxon>
        <taxon>Insecta</taxon>
        <taxon>Pterygota</taxon>
        <taxon>Neoptera</taxon>
        <taxon>Paraneoptera</taxon>
        <taxon>Hemiptera</taxon>
        <taxon>Heteroptera</taxon>
        <taxon>Panheteroptera</taxon>
        <taxon>Cimicomorpha</taxon>
        <taxon>Miridae</taxon>
        <taxon>Mirini</taxon>
        <taxon>Lygus</taxon>
    </lineage>
</organism>
<name>A0A0K8SKN7_LYGHE</name>
<reference evidence="2" key="1">
    <citation type="submission" date="2014-09" db="EMBL/GenBank/DDBJ databases">
        <authorList>
            <person name="Magalhaes I.L.F."/>
            <person name="Oliveira U."/>
            <person name="Santos F.R."/>
            <person name="Vidigal T.H.D.A."/>
            <person name="Brescovit A.D."/>
            <person name="Santos A.J."/>
        </authorList>
    </citation>
    <scope>NUCLEOTIDE SEQUENCE</scope>
</reference>
<feature type="non-terminal residue" evidence="2">
    <location>
        <position position="1"/>
    </location>
</feature>
<dbReference type="AlphaFoldDB" id="A0A0K8SKN7"/>